<evidence type="ECO:0000256" key="2">
    <source>
        <dbReference type="ARBA" id="ARBA00023125"/>
    </source>
</evidence>
<evidence type="ECO:0000256" key="3">
    <source>
        <dbReference type="ARBA" id="ARBA00023163"/>
    </source>
</evidence>
<dbReference type="PROSITE" id="PS50977">
    <property type="entry name" value="HTH_TETR_2"/>
    <property type="match status" value="1"/>
</dbReference>
<reference evidence="6 7" key="1">
    <citation type="submission" date="2017-11" db="EMBL/GenBank/DDBJ databases">
        <title>Isolation and Characterization of Family Methanocellaceae Species from Potential Methane Hydrate Area Offshore Southwestern Taiwan.</title>
        <authorList>
            <person name="Zhang W.-L."/>
            <person name="Chen W.-C."/>
            <person name="Lai M.-C."/>
            <person name="Chen S.-C."/>
        </authorList>
    </citation>
    <scope>NUCLEOTIDE SEQUENCE [LARGE SCALE GENOMIC DNA]</scope>
    <source>
        <strain evidence="6 7">CWC-04</strain>
    </source>
</reference>
<dbReference type="AlphaFoldDB" id="A0AAP2RDJ4"/>
<feature type="DNA-binding region" description="H-T-H motif" evidence="4">
    <location>
        <begin position="40"/>
        <end position="59"/>
    </location>
</feature>
<dbReference type="PRINTS" id="PR00455">
    <property type="entry name" value="HTHTETR"/>
</dbReference>
<keyword evidence="7" id="KW-1185">Reference proteome</keyword>
<dbReference type="GO" id="GO:0003700">
    <property type="term" value="F:DNA-binding transcription factor activity"/>
    <property type="evidence" value="ECO:0007669"/>
    <property type="project" value="TreeGrafter"/>
</dbReference>
<dbReference type="Gene3D" id="1.10.10.60">
    <property type="entry name" value="Homeodomain-like"/>
    <property type="match status" value="1"/>
</dbReference>
<dbReference type="Gene3D" id="1.10.357.10">
    <property type="entry name" value="Tetracycline Repressor, domain 2"/>
    <property type="match status" value="1"/>
</dbReference>
<evidence type="ECO:0000256" key="4">
    <source>
        <dbReference type="PROSITE-ProRule" id="PRU00335"/>
    </source>
</evidence>
<evidence type="ECO:0000256" key="1">
    <source>
        <dbReference type="ARBA" id="ARBA00023015"/>
    </source>
</evidence>
<feature type="domain" description="HTH tetR-type" evidence="5">
    <location>
        <begin position="17"/>
        <end position="77"/>
    </location>
</feature>
<dbReference type="InterPro" id="IPR036271">
    <property type="entry name" value="Tet_transcr_reg_TetR-rel_C_sf"/>
</dbReference>
<dbReference type="FunFam" id="1.10.10.60:FF:000141">
    <property type="entry name" value="TetR family transcriptional regulator"/>
    <property type="match status" value="1"/>
</dbReference>
<keyword evidence="3" id="KW-0804">Transcription</keyword>
<gene>
    <name evidence="6" type="ORF">CUJ83_11035</name>
</gene>
<protein>
    <submittedName>
        <fullName evidence="6">TetR/AcrR family transcriptional regulator</fullName>
    </submittedName>
</protein>
<accession>A0AAP2RDJ4</accession>
<dbReference type="Proteomes" id="UP001320159">
    <property type="component" value="Unassembled WGS sequence"/>
</dbReference>
<dbReference type="InterPro" id="IPR050109">
    <property type="entry name" value="HTH-type_TetR-like_transc_reg"/>
</dbReference>
<dbReference type="InterPro" id="IPR009057">
    <property type="entry name" value="Homeodomain-like_sf"/>
</dbReference>
<evidence type="ECO:0000259" key="5">
    <source>
        <dbReference type="PROSITE" id="PS50977"/>
    </source>
</evidence>
<dbReference type="InterPro" id="IPR001647">
    <property type="entry name" value="HTH_TetR"/>
</dbReference>
<comment type="caution">
    <text evidence="6">The sequence shown here is derived from an EMBL/GenBank/DDBJ whole genome shotgun (WGS) entry which is preliminary data.</text>
</comment>
<dbReference type="SUPFAM" id="SSF46689">
    <property type="entry name" value="Homeodomain-like"/>
    <property type="match status" value="1"/>
</dbReference>
<proteinExistence type="predicted"/>
<dbReference type="GO" id="GO:0000976">
    <property type="term" value="F:transcription cis-regulatory region binding"/>
    <property type="evidence" value="ECO:0007669"/>
    <property type="project" value="TreeGrafter"/>
</dbReference>
<organism evidence="6 7">
    <name type="scientific">Methanooceanicella nereidis</name>
    <dbReference type="NCBI Taxonomy" id="2052831"/>
    <lineage>
        <taxon>Archaea</taxon>
        <taxon>Methanobacteriati</taxon>
        <taxon>Methanobacteriota</taxon>
        <taxon>Stenosarchaea group</taxon>
        <taxon>Methanomicrobia</taxon>
        <taxon>Methanocellales</taxon>
        <taxon>Methanocellaceae</taxon>
        <taxon>Methanooceanicella</taxon>
    </lineage>
</organism>
<dbReference type="PANTHER" id="PTHR30055">
    <property type="entry name" value="HTH-TYPE TRANSCRIPTIONAL REGULATOR RUTR"/>
    <property type="match status" value="1"/>
</dbReference>
<evidence type="ECO:0000313" key="6">
    <source>
        <dbReference type="EMBL" id="MCD1295533.1"/>
    </source>
</evidence>
<evidence type="ECO:0000313" key="7">
    <source>
        <dbReference type="Proteomes" id="UP001320159"/>
    </source>
</evidence>
<dbReference type="EMBL" id="PGCK01000009">
    <property type="protein sequence ID" value="MCD1295533.1"/>
    <property type="molecule type" value="Genomic_DNA"/>
</dbReference>
<name>A0AAP2RDJ4_9EURY</name>
<dbReference type="PANTHER" id="PTHR30055:SF234">
    <property type="entry name" value="HTH-TYPE TRANSCRIPTIONAL REGULATOR BETI"/>
    <property type="match status" value="1"/>
</dbReference>
<dbReference type="RefSeq" id="WP_230742389.1">
    <property type="nucleotide sequence ID" value="NZ_PGCK01000009.1"/>
</dbReference>
<dbReference type="Pfam" id="PF00440">
    <property type="entry name" value="TetR_N"/>
    <property type="match status" value="1"/>
</dbReference>
<sequence>MGRLIVSKAERKEREKEWRRNEIIDTAEKVFFSRGYENVKMDDIAKEMGLARGTLYLYFKNKEDIYVSIAIRASKIVNQVFTECSQRKTTGIEKVRSLIMSYNEFYKKYPGYYSAYYHSGMFDQKDSPELEELRRIRADSFRMVVDAVLEGIRDGTIRKDVQPEAATLVMLFSTNDVLNLTPVTMMYMKKFGLDQDGLFDITLDMMMRSIENVKKARKAA</sequence>
<keyword evidence="2 4" id="KW-0238">DNA-binding</keyword>
<dbReference type="SUPFAM" id="SSF48498">
    <property type="entry name" value="Tetracyclin repressor-like, C-terminal domain"/>
    <property type="match status" value="1"/>
</dbReference>
<keyword evidence="1" id="KW-0805">Transcription regulation</keyword>